<evidence type="ECO:0000313" key="5">
    <source>
        <dbReference type="Proteomes" id="UP000094067"/>
    </source>
</evidence>
<comment type="caution">
    <text evidence="3">The sequence shown here is derived from an EMBL/GenBank/DDBJ whole genome shotgun (WGS) entry which is preliminary data.</text>
</comment>
<reference evidence="5 8" key="1">
    <citation type="submission" date="2016-07" db="EMBL/GenBank/DDBJ databases">
        <title>Characterization of isolates of Eisenbergiella tayi derived from blood cultures, using whole genome sequencing.</title>
        <authorList>
            <person name="Burdz T."/>
            <person name="Wiebe D."/>
            <person name="Huynh C."/>
            <person name="Bernard K."/>
        </authorList>
    </citation>
    <scope>NUCLEOTIDE SEQUENCE [LARGE SCALE GENOMIC DNA]</scope>
    <source>
        <strain evidence="1 5">NML 110608</strain>
        <strain evidence="2 8">NML 120489</strain>
    </source>
</reference>
<evidence type="ECO:0000313" key="4">
    <source>
        <dbReference type="EMBL" id="ODR60344.1"/>
    </source>
</evidence>
<evidence type="ECO:0000313" key="8">
    <source>
        <dbReference type="Proteomes" id="UP000095003"/>
    </source>
</evidence>
<dbReference type="EMBL" id="MCGH01000001">
    <property type="protein sequence ID" value="ODM08431.1"/>
    <property type="molecule type" value="Genomic_DNA"/>
</dbReference>
<dbReference type="OrthoDB" id="1647877at2"/>
<dbReference type="AlphaFoldDB" id="A0A1E3UGF5"/>
<evidence type="ECO:0000313" key="6">
    <source>
        <dbReference type="Proteomes" id="UP000094271"/>
    </source>
</evidence>
<accession>A0A1E3UGF5</accession>
<evidence type="ECO:0000313" key="2">
    <source>
        <dbReference type="EMBL" id="ODM11250.1"/>
    </source>
</evidence>
<dbReference type="PATRIC" id="fig|1432052.3.peg.4082"/>
<protein>
    <submittedName>
        <fullName evidence="3">Uncharacterized protein</fullName>
    </submittedName>
</protein>
<evidence type="ECO:0000313" key="7">
    <source>
        <dbReference type="Proteomes" id="UP000094869"/>
    </source>
</evidence>
<evidence type="ECO:0000313" key="1">
    <source>
        <dbReference type="EMBL" id="ODM08431.1"/>
    </source>
</evidence>
<organism evidence="3 6">
    <name type="scientific">Eisenbergiella tayi</name>
    <dbReference type="NCBI Taxonomy" id="1432052"/>
    <lineage>
        <taxon>Bacteria</taxon>
        <taxon>Bacillati</taxon>
        <taxon>Bacillota</taxon>
        <taxon>Clostridia</taxon>
        <taxon>Lachnospirales</taxon>
        <taxon>Lachnospiraceae</taxon>
        <taxon>Eisenbergiella</taxon>
    </lineage>
</organism>
<name>A0A1E3UGF5_9FIRM</name>
<dbReference type="EMBL" id="MEHD01000011">
    <property type="protein sequence ID" value="ODR60344.1"/>
    <property type="molecule type" value="Genomic_DNA"/>
</dbReference>
<dbReference type="GeneID" id="93302861"/>
<reference evidence="3 6" key="3">
    <citation type="submission" date="2016-08" db="EMBL/GenBank/DDBJ databases">
        <authorList>
            <person name="Seilhamer J.J."/>
        </authorList>
    </citation>
    <scope>NUCLEOTIDE SEQUENCE [LARGE SCALE GENOMIC DNA]</scope>
    <source>
        <strain evidence="3 6">NML150140-1</strain>
    </source>
</reference>
<proteinExistence type="predicted"/>
<gene>
    <name evidence="2" type="ORF">BEH84_03679</name>
    <name evidence="3" type="ORF">BEI59_19500</name>
    <name evidence="1" type="ORF">BEI61_00060</name>
    <name evidence="4" type="ORF">BEI63_03915</name>
</gene>
<dbReference type="Proteomes" id="UP000095003">
    <property type="component" value="Unassembled WGS sequence"/>
</dbReference>
<reference evidence="4 7" key="2">
    <citation type="submission" date="2016-08" db="EMBL/GenBank/DDBJ databases">
        <title>Characterization of Isolates of Eisenbergiella tayi Derived from Blood Cultures, Using Whole Genome Sequencing.</title>
        <authorList>
            <person name="Bernier A.-M."/>
            <person name="Burdz T."/>
            <person name="Wiebe D."/>
            <person name="Bernard K."/>
        </authorList>
    </citation>
    <scope>NUCLEOTIDE SEQUENCE [LARGE SCALE GENOMIC DNA]</scope>
    <source>
        <strain evidence="4 7">NML120146</strain>
    </source>
</reference>
<dbReference type="Proteomes" id="UP000094067">
    <property type="component" value="Unassembled WGS sequence"/>
</dbReference>
<sequence length="69" mass="7214">MDQKAMIDDLVRMLDAGAAKGVGHINVAYDEALPDSKEIQTLGCPDCSAAPLACSVPTLHEGLDGTEDE</sequence>
<dbReference type="Proteomes" id="UP000094271">
    <property type="component" value="Unassembled WGS sequence"/>
</dbReference>
<dbReference type="EMBL" id="MEHA01000015">
    <property type="protein sequence ID" value="ODR48925.1"/>
    <property type="molecule type" value="Genomic_DNA"/>
</dbReference>
<evidence type="ECO:0000313" key="3">
    <source>
        <dbReference type="EMBL" id="ODR48925.1"/>
    </source>
</evidence>
<dbReference type="Proteomes" id="UP000094869">
    <property type="component" value="Unassembled WGS sequence"/>
</dbReference>
<keyword evidence="7" id="KW-1185">Reference proteome</keyword>
<dbReference type="EMBL" id="MCGI01000003">
    <property type="protein sequence ID" value="ODM11250.1"/>
    <property type="molecule type" value="Genomic_DNA"/>
</dbReference>
<dbReference type="RefSeq" id="WP_044971342.1">
    <property type="nucleotide sequence ID" value="NZ_BAABXS010000001.1"/>
</dbReference>